<dbReference type="PANTHER" id="PTHR46481:SF6">
    <property type="entry name" value="ZINC FINGER BED DOMAIN-CONTAINING PROTEIN RICESLEEPER 2-LIKE"/>
    <property type="match status" value="1"/>
</dbReference>
<dbReference type="PANTHER" id="PTHR46481">
    <property type="entry name" value="ZINC FINGER BED DOMAIN-CONTAINING PROTEIN 4"/>
    <property type="match status" value="1"/>
</dbReference>
<name>A0A2P6RWT6_ROSCH</name>
<keyword evidence="1" id="KW-0238">DNA-binding</keyword>
<comment type="caution">
    <text evidence="3">The sequence shown here is derived from an EMBL/GenBank/DDBJ whole genome shotgun (WGS) entry which is preliminary data.</text>
</comment>
<keyword evidence="4" id="KW-1185">Reference proteome</keyword>
<dbReference type="InterPro" id="IPR052035">
    <property type="entry name" value="ZnF_BED_domain_contain"/>
</dbReference>
<dbReference type="SUPFAM" id="SSF53098">
    <property type="entry name" value="Ribonuclease H-like"/>
    <property type="match status" value="1"/>
</dbReference>
<evidence type="ECO:0000256" key="1">
    <source>
        <dbReference type="ARBA" id="ARBA00023125"/>
    </source>
</evidence>
<reference evidence="3 4" key="1">
    <citation type="journal article" date="2018" name="Nat. Genet.">
        <title>The Rosa genome provides new insights in the design of modern roses.</title>
        <authorList>
            <person name="Bendahmane M."/>
        </authorList>
    </citation>
    <scope>NUCLEOTIDE SEQUENCE [LARGE SCALE GENOMIC DNA]</scope>
    <source>
        <strain evidence="4">cv. Old Blush</strain>
    </source>
</reference>
<dbReference type="SMART" id="SM00614">
    <property type="entry name" value="ZnF_BED"/>
    <property type="match status" value="1"/>
</dbReference>
<gene>
    <name evidence="3" type="ORF">RchiOBHm_Chr2g0138151</name>
</gene>
<evidence type="ECO:0000259" key="2">
    <source>
        <dbReference type="Pfam" id="PF14372"/>
    </source>
</evidence>
<accession>A0A2P6RWT6</accession>
<feature type="domain" description="hAT-like transposase RNase-H fold" evidence="2">
    <location>
        <begin position="406"/>
        <end position="504"/>
    </location>
</feature>
<evidence type="ECO:0000313" key="3">
    <source>
        <dbReference type="EMBL" id="PRQ50885.1"/>
    </source>
</evidence>
<dbReference type="GO" id="GO:0003677">
    <property type="term" value="F:DNA binding"/>
    <property type="evidence" value="ECO:0007669"/>
    <property type="project" value="UniProtKB-KW"/>
</dbReference>
<dbReference type="InterPro" id="IPR025525">
    <property type="entry name" value="hAT-like_transposase_RNase-H"/>
</dbReference>
<protein>
    <submittedName>
        <fullName evidence="3">Putative transcription factor/ chromatin remodeling BED-type(Zn) family</fullName>
    </submittedName>
</protein>
<proteinExistence type="predicted"/>
<organism evidence="3 4">
    <name type="scientific">Rosa chinensis</name>
    <name type="common">China rose</name>
    <dbReference type="NCBI Taxonomy" id="74649"/>
    <lineage>
        <taxon>Eukaryota</taxon>
        <taxon>Viridiplantae</taxon>
        <taxon>Streptophyta</taxon>
        <taxon>Embryophyta</taxon>
        <taxon>Tracheophyta</taxon>
        <taxon>Spermatophyta</taxon>
        <taxon>Magnoliopsida</taxon>
        <taxon>eudicotyledons</taxon>
        <taxon>Gunneridae</taxon>
        <taxon>Pentapetalae</taxon>
        <taxon>rosids</taxon>
        <taxon>fabids</taxon>
        <taxon>Rosales</taxon>
        <taxon>Rosaceae</taxon>
        <taxon>Rosoideae</taxon>
        <taxon>Rosoideae incertae sedis</taxon>
        <taxon>Rosa</taxon>
    </lineage>
</organism>
<dbReference type="OMA" id="CIADEIH"/>
<dbReference type="Gramene" id="PRQ50885">
    <property type="protein sequence ID" value="PRQ50885"/>
    <property type="gene ID" value="RchiOBHm_Chr2g0138151"/>
</dbReference>
<dbReference type="STRING" id="74649.A0A2P6RWT6"/>
<dbReference type="SUPFAM" id="SSF140996">
    <property type="entry name" value="Hermes dimerisation domain"/>
    <property type="match status" value="1"/>
</dbReference>
<dbReference type="EMBL" id="PDCK01000040">
    <property type="protein sequence ID" value="PRQ50885.1"/>
    <property type="molecule type" value="Genomic_DNA"/>
</dbReference>
<dbReference type="Pfam" id="PF14372">
    <property type="entry name" value="hAT-like_RNase-H"/>
    <property type="match status" value="1"/>
</dbReference>
<dbReference type="Proteomes" id="UP000238479">
    <property type="component" value="Chromosome 2"/>
</dbReference>
<dbReference type="AlphaFoldDB" id="A0A2P6RWT6"/>
<sequence length="556" mass="63950">MTSMNDETINIMEESGEAVAESGHGTSRRLHTRGVPVRKRKKTSRCWISFKELPVTEDQIERAECIKCGAVYKCDSITGTGSLLRHHDTCYSSSNVVSPQSSTRSSKFQYEKFSELLIEAIVQHDLPFSFVEYEGIRAVFQYISPSLKLPCRNTVKAHVLKLFDSEKLKLQNLLSSVKGRICLTSDLWSSQATDGYLTLTAHFIDSEWKLHKRILSFCHMPPPHNGIALAEKINSLICEWEIDKRLFSITLDNASANDSFVEKLRTQLNFRGLLLLNGKFFHVRCCAHILNLIVQDGLKSIDHSVIKVRDCIKYIKGSMARKQRFLECIVQVGMGGSRRGLRQDVPTRWNSTYLMLDSAIYYRRALINFALSDIDFKCCPSPDEWDKIEKISKFLGYFYEVTLLFSGTKYPTSNLFFPKVFVIQHSIQQAMRHQDGFMRRMGLEMNMKFEKYWSDYSLILGIAIVMDPRYKMEFVEWAYSKLYGVNSEQLKQFTDTLYSLFDVYAEKWSNPDNSSGFMSESCSQTEGEDTILEVNTIISHLLSIIRHQIVSIKLCL</sequence>
<dbReference type="InterPro" id="IPR012337">
    <property type="entry name" value="RNaseH-like_sf"/>
</dbReference>
<evidence type="ECO:0000313" key="4">
    <source>
        <dbReference type="Proteomes" id="UP000238479"/>
    </source>
</evidence>